<accession>A0A0C3GPH8</accession>
<evidence type="ECO:0000256" key="5">
    <source>
        <dbReference type="ARBA" id="ARBA00023098"/>
    </source>
</evidence>
<dbReference type="SMART" id="SM00828">
    <property type="entry name" value="PKS_MT"/>
    <property type="match status" value="1"/>
</dbReference>
<keyword evidence="8" id="KW-1185">Reference proteome</keyword>
<dbReference type="InterPro" id="IPR020803">
    <property type="entry name" value="MeTfrase_dom"/>
</dbReference>
<sequence length="441" mass="49817">MWNSFLQIYARRFVLQTLSRLEHGRLTVTSQDQGKEGKTLVVGPESDDRNVSIVILNPNAWTRICQGFDLGFAEAYMSQEVECDDLLSLFCLYLRNRGRLGFGSNVFNIIPRLRHMLFLPTNNITHSRLNITFHYDTSNELFSAFLSPDMNYSNAVWSNNPNESLETAQVRSVHNILHKAQISATDHILDIGCGWGHLAMEAVRLTGCRVTGITLASEQKALAEKRIKAAGLEDRITILLCDYRNAPSVKGGYDRIVSVEMVEHVGAKYMNSFFGTISRLLKPDGGVLVMQAITTNNLMHDNKPGITTFTDRYIFPGGYLCSTHVFLRSLHAGSKGSLEVDSLQSIGPHYIRTLMAWRENFLQNWNTIKADFVGRHPDATKADVEAFRRMWVYYFTYCESGFRSRVLTNHVIRAVRTPEPVITSTLPLLEPVVDLAFPVET</sequence>
<keyword evidence="4" id="KW-0949">S-adenosyl-L-methionine</keyword>
<dbReference type="InterPro" id="IPR029063">
    <property type="entry name" value="SAM-dependent_MTases_sf"/>
</dbReference>
<dbReference type="GO" id="GO:0032259">
    <property type="term" value="P:methylation"/>
    <property type="evidence" value="ECO:0007669"/>
    <property type="project" value="UniProtKB-KW"/>
</dbReference>
<dbReference type="InParanoid" id="A0A0C3GPH8"/>
<name>A0A0C3GPH8_OIDMZ</name>
<protein>
    <recommendedName>
        <fullName evidence="6">Polyketide synthase-like methyltransferase domain-containing protein</fullName>
    </recommendedName>
</protein>
<evidence type="ECO:0000256" key="2">
    <source>
        <dbReference type="ARBA" id="ARBA00022603"/>
    </source>
</evidence>
<dbReference type="STRING" id="913774.A0A0C3GPH8"/>
<evidence type="ECO:0000256" key="1">
    <source>
        <dbReference type="ARBA" id="ARBA00010815"/>
    </source>
</evidence>
<comment type="similarity">
    <text evidence="1">Belongs to the CFA/CMAS family.</text>
</comment>
<gene>
    <name evidence="7" type="ORF">OIDMADRAFT_173244</name>
</gene>
<feature type="domain" description="Polyketide synthase-like methyltransferase" evidence="6">
    <location>
        <begin position="142"/>
        <end position="418"/>
    </location>
</feature>
<keyword evidence="5" id="KW-0443">Lipid metabolism</keyword>
<dbReference type="PANTHER" id="PTHR43667:SF2">
    <property type="entry name" value="FATTY ACID C-METHYL TRANSFERASE"/>
    <property type="match status" value="1"/>
</dbReference>
<dbReference type="PANTHER" id="PTHR43667">
    <property type="entry name" value="CYCLOPROPANE-FATTY-ACYL-PHOSPHOLIPID SYNTHASE"/>
    <property type="match status" value="1"/>
</dbReference>
<reference evidence="7 8" key="1">
    <citation type="submission" date="2014-04" db="EMBL/GenBank/DDBJ databases">
        <authorList>
            <consortium name="DOE Joint Genome Institute"/>
            <person name="Kuo A."/>
            <person name="Martino E."/>
            <person name="Perotto S."/>
            <person name="Kohler A."/>
            <person name="Nagy L.G."/>
            <person name="Floudas D."/>
            <person name="Copeland A."/>
            <person name="Barry K.W."/>
            <person name="Cichocki N."/>
            <person name="Veneault-Fourrey C."/>
            <person name="LaButti K."/>
            <person name="Lindquist E.A."/>
            <person name="Lipzen A."/>
            <person name="Lundell T."/>
            <person name="Morin E."/>
            <person name="Murat C."/>
            <person name="Sun H."/>
            <person name="Tunlid A."/>
            <person name="Henrissat B."/>
            <person name="Grigoriev I.V."/>
            <person name="Hibbett D.S."/>
            <person name="Martin F."/>
            <person name="Nordberg H.P."/>
            <person name="Cantor M.N."/>
            <person name="Hua S.X."/>
        </authorList>
    </citation>
    <scope>NUCLEOTIDE SEQUENCE [LARGE SCALE GENOMIC DNA]</scope>
    <source>
        <strain evidence="7 8">Zn</strain>
    </source>
</reference>
<dbReference type="GO" id="GO:0008610">
    <property type="term" value="P:lipid biosynthetic process"/>
    <property type="evidence" value="ECO:0007669"/>
    <property type="project" value="InterPro"/>
</dbReference>
<dbReference type="GO" id="GO:0008168">
    <property type="term" value="F:methyltransferase activity"/>
    <property type="evidence" value="ECO:0007669"/>
    <property type="project" value="UniProtKB-KW"/>
</dbReference>
<dbReference type="SUPFAM" id="SSF53335">
    <property type="entry name" value="S-adenosyl-L-methionine-dependent methyltransferases"/>
    <property type="match status" value="1"/>
</dbReference>
<dbReference type="AlphaFoldDB" id="A0A0C3GPH8"/>
<evidence type="ECO:0000256" key="3">
    <source>
        <dbReference type="ARBA" id="ARBA00022679"/>
    </source>
</evidence>
<dbReference type="CDD" id="cd02440">
    <property type="entry name" value="AdoMet_MTases"/>
    <property type="match status" value="1"/>
</dbReference>
<evidence type="ECO:0000259" key="6">
    <source>
        <dbReference type="SMART" id="SM00828"/>
    </source>
</evidence>
<reference evidence="8" key="2">
    <citation type="submission" date="2015-01" db="EMBL/GenBank/DDBJ databases">
        <title>Evolutionary Origins and Diversification of the Mycorrhizal Mutualists.</title>
        <authorList>
            <consortium name="DOE Joint Genome Institute"/>
            <consortium name="Mycorrhizal Genomics Consortium"/>
            <person name="Kohler A."/>
            <person name="Kuo A."/>
            <person name="Nagy L.G."/>
            <person name="Floudas D."/>
            <person name="Copeland A."/>
            <person name="Barry K.W."/>
            <person name="Cichocki N."/>
            <person name="Veneault-Fourrey C."/>
            <person name="LaButti K."/>
            <person name="Lindquist E.A."/>
            <person name="Lipzen A."/>
            <person name="Lundell T."/>
            <person name="Morin E."/>
            <person name="Murat C."/>
            <person name="Riley R."/>
            <person name="Ohm R."/>
            <person name="Sun H."/>
            <person name="Tunlid A."/>
            <person name="Henrissat B."/>
            <person name="Grigoriev I.V."/>
            <person name="Hibbett D.S."/>
            <person name="Martin F."/>
        </authorList>
    </citation>
    <scope>NUCLEOTIDE SEQUENCE [LARGE SCALE GENOMIC DNA]</scope>
    <source>
        <strain evidence="8">Zn</strain>
    </source>
</reference>
<dbReference type="Proteomes" id="UP000054321">
    <property type="component" value="Unassembled WGS sequence"/>
</dbReference>
<dbReference type="PIRSF" id="PIRSF003085">
    <property type="entry name" value="CMAS"/>
    <property type="match status" value="1"/>
</dbReference>
<evidence type="ECO:0000313" key="8">
    <source>
        <dbReference type="Proteomes" id="UP000054321"/>
    </source>
</evidence>
<dbReference type="InterPro" id="IPR050723">
    <property type="entry name" value="CFA/CMAS"/>
</dbReference>
<keyword evidence="3" id="KW-0808">Transferase</keyword>
<dbReference type="HOGENOM" id="CLU_026434_0_0_1"/>
<dbReference type="Pfam" id="PF02353">
    <property type="entry name" value="CMAS"/>
    <property type="match status" value="1"/>
</dbReference>
<organism evidence="7 8">
    <name type="scientific">Oidiodendron maius (strain Zn)</name>
    <dbReference type="NCBI Taxonomy" id="913774"/>
    <lineage>
        <taxon>Eukaryota</taxon>
        <taxon>Fungi</taxon>
        <taxon>Dikarya</taxon>
        <taxon>Ascomycota</taxon>
        <taxon>Pezizomycotina</taxon>
        <taxon>Leotiomycetes</taxon>
        <taxon>Leotiomycetes incertae sedis</taxon>
        <taxon>Myxotrichaceae</taxon>
        <taxon>Oidiodendron</taxon>
    </lineage>
</organism>
<evidence type="ECO:0000256" key="4">
    <source>
        <dbReference type="ARBA" id="ARBA00022691"/>
    </source>
</evidence>
<dbReference type="InterPro" id="IPR003333">
    <property type="entry name" value="CMAS"/>
</dbReference>
<evidence type="ECO:0000313" key="7">
    <source>
        <dbReference type="EMBL" id="KIM93309.1"/>
    </source>
</evidence>
<proteinExistence type="inferred from homology"/>
<dbReference type="OrthoDB" id="8300214at2759"/>
<keyword evidence="2" id="KW-0489">Methyltransferase</keyword>
<dbReference type="EMBL" id="KN832896">
    <property type="protein sequence ID" value="KIM93309.1"/>
    <property type="molecule type" value="Genomic_DNA"/>
</dbReference>
<dbReference type="Gene3D" id="3.40.50.150">
    <property type="entry name" value="Vaccinia Virus protein VP39"/>
    <property type="match status" value="1"/>
</dbReference>